<dbReference type="InterPro" id="IPR009197">
    <property type="entry name" value="MlrC"/>
</dbReference>
<comment type="similarity">
    <text evidence="1">Belongs to the peptidase M81 family.</text>
</comment>
<dbReference type="GO" id="GO:0046872">
    <property type="term" value="F:metal ion binding"/>
    <property type="evidence" value="ECO:0007669"/>
    <property type="project" value="UniProtKB-KW"/>
</dbReference>
<dbReference type="GO" id="GO:0008237">
    <property type="term" value="F:metallopeptidase activity"/>
    <property type="evidence" value="ECO:0007669"/>
    <property type="project" value="UniProtKB-KW"/>
</dbReference>
<proteinExistence type="inferred from homology"/>
<evidence type="ECO:0000259" key="2">
    <source>
        <dbReference type="Pfam" id="PF07171"/>
    </source>
</evidence>
<accession>A0A5B8LZ97</accession>
<keyword evidence="5" id="KW-1185">Reference proteome</keyword>
<dbReference type="EMBL" id="CP042304">
    <property type="protein sequence ID" value="QDZ12855.1"/>
    <property type="molecule type" value="Genomic_DNA"/>
</dbReference>
<organism evidence="4 5">
    <name type="scientific">Devosia ginsengisoli</name>
    <dbReference type="NCBI Taxonomy" id="400770"/>
    <lineage>
        <taxon>Bacteria</taxon>
        <taxon>Pseudomonadati</taxon>
        <taxon>Pseudomonadota</taxon>
        <taxon>Alphaproteobacteria</taxon>
        <taxon>Hyphomicrobiales</taxon>
        <taxon>Devosiaceae</taxon>
        <taxon>Devosia</taxon>
    </lineage>
</organism>
<protein>
    <recommendedName>
        <fullName evidence="1">Microcystinase C</fullName>
        <shortName evidence="1">MlrC</shortName>
    </recommendedName>
</protein>
<comment type="function">
    <text evidence="1">Involved in peptidolytic degradation of cyclic heptapeptide hepatotoxin microcystin (MC).</text>
</comment>
<name>A0A5B8LZ97_9HYPH</name>
<keyword evidence="1" id="KW-0645">Protease</keyword>
<dbReference type="Proteomes" id="UP000315364">
    <property type="component" value="Chromosome"/>
</dbReference>
<dbReference type="OrthoDB" id="9782658at2"/>
<evidence type="ECO:0000313" key="5">
    <source>
        <dbReference type="Proteomes" id="UP000315364"/>
    </source>
</evidence>
<dbReference type="Pfam" id="PF07364">
    <property type="entry name" value="DUF1485"/>
    <property type="match status" value="1"/>
</dbReference>
<reference evidence="4 5" key="1">
    <citation type="submission" date="2019-07" db="EMBL/GenBank/DDBJ databases">
        <title>Full genome sequence of Devosia sp. Gsoil 520.</title>
        <authorList>
            <person name="Im W.-T."/>
        </authorList>
    </citation>
    <scope>NUCLEOTIDE SEQUENCE [LARGE SCALE GENOMIC DNA]</scope>
    <source>
        <strain evidence="4 5">Gsoil 520</strain>
    </source>
</reference>
<feature type="domain" description="Microcystin LR degradation protein MlrC N-terminal" evidence="3">
    <location>
        <begin position="5"/>
        <end position="290"/>
    </location>
</feature>
<dbReference type="InterPro" id="IPR015995">
    <property type="entry name" value="MlrC_N"/>
</dbReference>
<dbReference type="KEGG" id="dea:FPZ08_20170"/>
<dbReference type="InterPro" id="IPR010799">
    <property type="entry name" value="MlrC_C"/>
</dbReference>
<evidence type="ECO:0000259" key="3">
    <source>
        <dbReference type="Pfam" id="PF07364"/>
    </source>
</evidence>
<comment type="cofactor">
    <cofactor evidence="1">
        <name>Zn(2+)</name>
        <dbReference type="ChEBI" id="CHEBI:29105"/>
    </cofactor>
    <text evidence="1">Binds 1 zinc ion per subunit.</text>
</comment>
<evidence type="ECO:0000256" key="1">
    <source>
        <dbReference type="PIRNR" id="PIRNR012702"/>
    </source>
</evidence>
<dbReference type="AlphaFoldDB" id="A0A5B8LZ97"/>
<sequence>MADLRVFVASLATETNTFSPIRIDRTAFEDSFYAPPGQHPETPTLCSAAFTAARKRARTESFTLIEGTATWAEPAGLVSRAAYEGLRDEILDQLAQALPVQVALFGLHGAMMAEGYDDCEGDLLVRARALVGPDAVIGVELDPHCHLTQAMIKASTVIVTFKEVPHSDFAERADDMVDLALRAARGEIRPVMSVLDCRSIANFMTSRSPGRELVDDMLAMEQRGDVLSLSVVHGFPAADMADVGTKILVITDGDRETGRRIAETLAERVLGFGTNRMPYMPGPAEAVTAALAAPRGPVILADRWDNPGGGVAGDSTFLLHALLDRPEARSALGALWDPVAVSFCAAAGVGARLEMRLGGKAAPSSGQPVDAEVEVTALTDDLVIPFQASLVSLGAAAAVRIGNLDLVLASKRAQTFHPQVFSAMGIDLMAKQVVVVKSASHFHTAFAPLAADIIYVNCGGPYPPDPTKIPYRKIRRPIAPLDIAEPVWMT</sequence>
<keyword evidence="1" id="KW-0378">Hydrolase</keyword>
<keyword evidence="1" id="KW-0479">Metal-binding</keyword>
<feature type="domain" description="Microcystin LR degradation protein MlrC C-terminal" evidence="2">
    <location>
        <begin position="300"/>
        <end position="473"/>
    </location>
</feature>
<evidence type="ECO:0000313" key="4">
    <source>
        <dbReference type="EMBL" id="QDZ12855.1"/>
    </source>
</evidence>
<keyword evidence="1" id="KW-0482">Metalloprotease</keyword>
<dbReference type="Pfam" id="PF07171">
    <property type="entry name" value="MlrC_C"/>
    <property type="match status" value="1"/>
</dbReference>
<dbReference type="PIRSF" id="PIRSF012702">
    <property type="entry name" value="UCP012702"/>
    <property type="match status" value="1"/>
</dbReference>
<gene>
    <name evidence="4" type="ORF">FPZ08_20170</name>
</gene>
<dbReference type="GO" id="GO:0006508">
    <property type="term" value="P:proteolysis"/>
    <property type="evidence" value="ECO:0007669"/>
    <property type="project" value="UniProtKB-KW"/>
</dbReference>